<dbReference type="InterPro" id="IPR050297">
    <property type="entry name" value="LipidA_mod_glycosyltrf_83"/>
</dbReference>
<protein>
    <recommendedName>
        <fullName evidence="11">Glycosyltransferase RgtA/B/C/D-like domain-containing protein</fullName>
    </recommendedName>
</protein>
<evidence type="ECO:0000256" key="5">
    <source>
        <dbReference type="ARBA" id="ARBA00022692"/>
    </source>
</evidence>
<keyword evidence="10" id="KW-1185">Reference proteome</keyword>
<accession>A0ABV9U490</accession>
<feature type="transmembrane region" description="Helical" evidence="8">
    <location>
        <begin position="151"/>
        <end position="171"/>
    </location>
</feature>
<feature type="transmembrane region" description="Helical" evidence="8">
    <location>
        <begin position="452"/>
        <end position="469"/>
    </location>
</feature>
<feature type="transmembrane region" description="Helical" evidence="8">
    <location>
        <begin position="402"/>
        <end position="421"/>
    </location>
</feature>
<keyword evidence="2" id="KW-1003">Cell membrane</keyword>
<name>A0ABV9U490_9ACTN</name>
<reference evidence="10" key="1">
    <citation type="journal article" date="2019" name="Int. J. Syst. Evol. Microbiol.">
        <title>The Global Catalogue of Microorganisms (GCM) 10K type strain sequencing project: providing services to taxonomists for standard genome sequencing and annotation.</title>
        <authorList>
            <consortium name="The Broad Institute Genomics Platform"/>
            <consortium name="The Broad Institute Genome Sequencing Center for Infectious Disease"/>
            <person name="Wu L."/>
            <person name="Ma J."/>
        </authorList>
    </citation>
    <scope>NUCLEOTIDE SEQUENCE [LARGE SCALE GENOMIC DNA]</scope>
    <source>
        <strain evidence="10">KLKA75</strain>
    </source>
</reference>
<evidence type="ECO:0000256" key="2">
    <source>
        <dbReference type="ARBA" id="ARBA00022475"/>
    </source>
</evidence>
<dbReference type="PANTHER" id="PTHR33908:SF11">
    <property type="entry name" value="MEMBRANE PROTEIN"/>
    <property type="match status" value="1"/>
</dbReference>
<sequence length="480" mass="51855">MTVDASARPLGNGRAADGNGLRAVARRHGPFALLLVAAAVARLVAMAGYPSVLWFGDSGTYLRDALDPVPSVLRPSGYPLLLWALRPLHDLGAVAFAQHLFGLAIGVLLYLAAYRTARPAWPDRAVLPGLLGCLAAAVPLLDAYQIELEHIVLSDALFELLLVAAVVALLWRATPPWTLALVSGLLFGAAAVTRTVGLPLVAVALLVLLVRRAGWRPAGALAVAFAIVLGSYAAWYRAENGHWGLTDTGGLFLFGRVAAFADCDRIRPPADERVFCRDWTHDTPGMDAAFAAMWGVHAPFRTFSTGIADRKGNELAGDFAKRAVLAQPLDYLRTVAVDSVRGFAPHRTNRPTARTVAEYRFAARYERPVTAEKASERYGGATARPRVVEPFAGWIRDYQRLVFLRGPLLALILLAGLAGIVRRWRSPALLPLLTGAALIVLPAATADFDYRYLLPAVPMLCLAAVLAWIRKRDRPGTDRS</sequence>
<keyword evidence="3" id="KW-0328">Glycosyltransferase</keyword>
<dbReference type="PANTHER" id="PTHR33908">
    <property type="entry name" value="MANNOSYLTRANSFERASE YKCB-RELATED"/>
    <property type="match status" value="1"/>
</dbReference>
<feature type="transmembrane region" description="Helical" evidence="8">
    <location>
        <begin position="217"/>
        <end position="235"/>
    </location>
</feature>
<keyword evidence="5 8" id="KW-0812">Transmembrane</keyword>
<evidence type="ECO:0000256" key="4">
    <source>
        <dbReference type="ARBA" id="ARBA00022679"/>
    </source>
</evidence>
<evidence type="ECO:0000256" key="6">
    <source>
        <dbReference type="ARBA" id="ARBA00022989"/>
    </source>
</evidence>
<feature type="transmembrane region" description="Helical" evidence="8">
    <location>
        <begin position="428"/>
        <end position="446"/>
    </location>
</feature>
<evidence type="ECO:0000256" key="1">
    <source>
        <dbReference type="ARBA" id="ARBA00004651"/>
    </source>
</evidence>
<gene>
    <name evidence="9" type="ORF">ACFPCY_23910</name>
</gene>
<feature type="transmembrane region" description="Helical" evidence="8">
    <location>
        <begin position="31"/>
        <end position="55"/>
    </location>
</feature>
<proteinExistence type="predicted"/>
<evidence type="ECO:0000313" key="9">
    <source>
        <dbReference type="EMBL" id="MFC4910380.1"/>
    </source>
</evidence>
<dbReference type="EMBL" id="JBHSIT010000007">
    <property type="protein sequence ID" value="MFC4910380.1"/>
    <property type="molecule type" value="Genomic_DNA"/>
</dbReference>
<evidence type="ECO:0000313" key="10">
    <source>
        <dbReference type="Proteomes" id="UP001595872"/>
    </source>
</evidence>
<keyword evidence="6 8" id="KW-1133">Transmembrane helix</keyword>
<evidence type="ECO:0008006" key="11">
    <source>
        <dbReference type="Google" id="ProtNLM"/>
    </source>
</evidence>
<feature type="transmembrane region" description="Helical" evidence="8">
    <location>
        <begin position="91"/>
        <end position="113"/>
    </location>
</feature>
<feature type="transmembrane region" description="Helical" evidence="8">
    <location>
        <begin position="177"/>
        <end position="210"/>
    </location>
</feature>
<evidence type="ECO:0000256" key="3">
    <source>
        <dbReference type="ARBA" id="ARBA00022676"/>
    </source>
</evidence>
<organism evidence="9 10">
    <name type="scientific">Actinomadura gamaensis</name>
    <dbReference type="NCBI Taxonomy" id="1763541"/>
    <lineage>
        <taxon>Bacteria</taxon>
        <taxon>Bacillati</taxon>
        <taxon>Actinomycetota</taxon>
        <taxon>Actinomycetes</taxon>
        <taxon>Streptosporangiales</taxon>
        <taxon>Thermomonosporaceae</taxon>
        <taxon>Actinomadura</taxon>
    </lineage>
</organism>
<keyword evidence="4" id="KW-0808">Transferase</keyword>
<evidence type="ECO:0000256" key="8">
    <source>
        <dbReference type="SAM" id="Phobius"/>
    </source>
</evidence>
<evidence type="ECO:0000256" key="7">
    <source>
        <dbReference type="ARBA" id="ARBA00023136"/>
    </source>
</evidence>
<keyword evidence="7 8" id="KW-0472">Membrane</keyword>
<dbReference type="Proteomes" id="UP001595872">
    <property type="component" value="Unassembled WGS sequence"/>
</dbReference>
<dbReference type="RefSeq" id="WP_378258691.1">
    <property type="nucleotide sequence ID" value="NZ_JBHSIT010000007.1"/>
</dbReference>
<comment type="subcellular location">
    <subcellularLocation>
        <location evidence="1">Cell membrane</location>
        <topology evidence="1">Multi-pass membrane protein</topology>
    </subcellularLocation>
</comment>
<comment type="caution">
    <text evidence="9">The sequence shown here is derived from an EMBL/GenBank/DDBJ whole genome shotgun (WGS) entry which is preliminary data.</text>
</comment>